<dbReference type="OrthoDB" id="10256849at2759"/>
<feature type="compositionally biased region" description="Polar residues" evidence="1">
    <location>
        <begin position="910"/>
        <end position="919"/>
    </location>
</feature>
<proteinExistence type="predicted"/>
<protein>
    <submittedName>
        <fullName evidence="2">Synaptonemal complex protein</fullName>
    </submittedName>
</protein>
<dbReference type="GO" id="GO:0007140">
    <property type="term" value="P:male meiotic nuclear division"/>
    <property type="evidence" value="ECO:0007669"/>
    <property type="project" value="TreeGrafter"/>
</dbReference>
<feature type="region of interest" description="Disordered" evidence="1">
    <location>
        <begin position="895"/>
        <end position="938"/>
    </location>
</feature>
<comment type="caution">
    <text evidence="2">The sequence shown here is derived from an EMBL/GenBank/DDBJ whole genome shotgun (WGS) entry which is preliminary data.</text>
</comment>
<dbReference type="PANTHER" id="PTHR15607:SF12">
    <property type="entry name" value="SYNAPTONEMAL COMPLEX PROTEIN 2"/>
    <property type="match status" value="1"/>
</dbReference>
<dbReference type="GO" id="GO:0000800">
    <property type="term" value="C:lateral element"/>
    <property type="evidence" value="ECO:0007669"/>
    <property type="project" value="TreeGrafter"/>
</dbReference>
<dbReference type="GO" id="GO:0000779">
    <property type="term" value="C:condensed chromosome, centromeric region"/>
    <property type="evidence" value="ECO:0007669"/>
    <property type="project" value="TreeGrafter"/>
</dbReference>
<accession>A0A4Z2D2P7</accession>
<dbReference type="AlphaFoldDB" id="A0A4Z2D2P7"/>
<dbReference type="InterPro" id="IPR024835">
    <property type="entry name" value="SYCP2-like"/>
</dbReference>
<keyword evidence="3" id="KW-1185">Reference proteome</keyword>
<sequence>MARFSKLVLLNSQPSSLFQSDNLLNLYNDIQSSEALQYFQMRDIIICIGNAIDSCQESALKQTDLLLSISDTIFERSYKSNKNLSETLLKNVLDGILEPLAKLSTSIACDVIRKFLVRMLKIVLDNTFDLVGRFDVLTSLNSMLSGIPSKKRNSLWDDPNVTIAASNFGSNLRNLGDFDLQAHSSALLLRLVPREIQKQFASKYIIHEFPIVAQEFSNIGGVNFEFEVRSFLNSLNGIKDVDPKFACLFFVIIILNTSRVVSLPCKSLKLCDLLLGYPETPNVKGDVFWLDFNLDTNRITSYCLAPSNQDSQFSDSVSRNSCTWEILTIYPELLDCLDIRLETGVIVVRFTMTEPIKDICEWAKSVSGYVIEARITTSALSKNFFQLKFTSSSSVVDDNEEANLVCILKRLQSLRQFINYESIGSSTHSETRLPVKNRSIASIATSPISVHSVDQGISTHRKMLSKLIEICTPKRLKKSSNSYQSSVACSPILCNSKLCPSVTNNEELQTHIHMKKDKVSPLAKDAFYDSLLTSVGSVHKRGSPTKNLTTTESYFQTLSNEKIQETSCLIEFTALNKSLEVDLDKSTPEKPRKALLQTSPIVLLNRSQSPIKVDFNDFDARTPEDTKLNYIEVNVSTDVLKECVDKLSSVTSTRAICKISEINEDFGHFAKITKEPQILIQNLNSSVLDIPSPIKSLKSDSLLAATASEKRNDSNSCVLASEVLEPDISLSQSSILTEDSVDQNGLTNSSYLKRLTSKPKYKSSLLTGRSFCTPANQSLSVSTKTLCNISASYLLDISPDEVRCPLTPEEYTVLSLPKLSTQVTLKKKSRTVSRQLASKRKVENQIKDKTLHKLDKPIFSSNSILTSSLESSDTSDADYQPLSVRLELAPTERRRSARLLNKKEAVTRSDMGSSQIKQDISSRTPTQSPLSSTSQSLTKTPINIPRVIKPVSTFKKKKFFCTSRSERIEKEKQRFQNACEISNAAKNTLKPNKKRLKDKNQRNKEVKVNRQRNQQQYKSKHLPTMKQAVNKAALPHSMPIDSDQDFNVEIVDPDVEIVHKHNESLIFSPVKSTKLSEKPQSLCTKSYNKKLIGLFSPLTDWKELIRIINSLHLNQVIPQVLQLLEENSWDKDSSVFDIVGLQLDKPHNLNEKSNVIIEQFFQNSFDRSPLPENMHNNSSKEPELCSLVRIHCAS</sequence>
<feature type="compositionally biased region" description="Basic and acidic residues" evidence="1">
    <location>
        <begin position="998"/>
        <end position="1008"/>
    </location>
</feature>
<dbReference type="EMBL" id="SKCS01000359">
    <property type="protein sequence ID" value="TNN10440.1"/>
    <property type="molecule type" value="Genomic_DNA"/>
</dbReference>
<evidence type="ECO:0000313" key="3">
    <source>
        <dbReference type="Proteomes" id="UP000311919"/>
    </source>
</evidence>
<dbReference type="GO" id="GO:0007143">
    <property type="term" value="P:female meiotic nuclear division"/>
    <property type="evidence" value="ECO:0007669"/>
    <property type="project" value="TreeGrafter"/>
</dbReference>
<reference evidence="2 3" key="1">
    <citation type="submission" date="2019-03" db="EMBL/GenBank/DDBJ databases">
        <title>An improved genome assembly of the fluke Schistosoma japonicum.</title>
        <authorList>
            <person name="Hu W."/>
            <person name="Luo F."/>
            <person name="Yin M."/>
            <person name="Mo X."/>
            <person name="Sun C."/>
            <person name="Wu Q."/>
            <person name="Zhu B."/>
            <person name="Xiang M."/>
            <person name="Wang J."/>
            <person name="Wang Y."/>
            <person name="Zhang T."/>
            <person name="Xu B."/>
            <person name="Zheng H."/>
            <person name="Feng Z."/>
        </authorList>
    </citation>
    <scope>NUCLEOTIDE SEQUENCE [LARGE SCALE GENOMIC DNA]</scope>
    <source>
        <strain evidence="2">HuSjv2</strain>
        <tissue evidence="2">Worms</tissue>
    </source>
</reference>
<feature type="region of interest" description="Disordered" evidence="1">
    <location>
        <begin position="991"/>
        <end position="1019"/>
    </location>
</feature>
<dbReference type="Proteomes" id="UP000311919">
    <property type="component" value="Unassembled WGS sequence"/>
</dbReference>
<evidence type="ECO:0000313" key="2">
    <source>
        <dbReference type="EMBL" id="TNN10440.1"/>
    </source>
</evidence>
<evidence type="ECO:0000256" key="1">
    <source>
        <dbReference type="SAM" id="MobiDB-lite"/>
    </source>
</evidence>
<feature type="compositionally biased region" description="Low complexity" evidence="1">
    <location>
        <begin position="921"/>
        <end position="938"/>
    </location>
</feature>
<dbReference type="PANTHER" id="PTHR15607">
    <property type="entry name" value="SYNAPTONEMAL COMPLEX PROTEIN-RELATED"/>
    <property type="match status" value="1"/>
</dbReference>
<organism evidence="2 3">
    <name type="scientific">Schistosoma japonicum</name>
    <name type="common">Blood fluke</name>
    <dbReference type="NCBI Taxonomy" id="6182"/>
    <lineage>
        <taxon>Eukaryota</taxon>
        <taxon>Metazoa</taxon>
        <taxon>Spiralia</taxon>
        <taxon>Lophotrochozoa</taxon>
        <taxon>Platyhelminthes</taxon>
        <taxon>Trematoda</taxon>
        <taxon>Digenea</taxon>
        <taxon>Strigeidida</taxon>
        <taxon>Schistosomatoidea</taxon>
        <taxon>Schistosomatidae</taxon>
        <taxon>Schistosoma</taxon>
    </lineage>
</organism>
<name>A0A4Z2D2P7_SCHJA</name>
<gene>
    <name evidence="2" type="ORF">EWB00_005389</name>
</gene>